<evidence type="ECO:0000259" key="3">
    <source>
        <dbReference type="Pfam" id="PF16861"/>
    </source>
</evidence>
<comment type="similarity">
    <text evidence="1">Belongs to the NodU/CmcH family.</text>
</comment>
<dbReference type="InterPro" id="IPR043129">
    <property type="entry name" value="ATPase_NBD"/>
</dbReference>
<evidence type="ECO:0000313" key="5">
    <source>
        <dbReference type="Proteomes" id="UP000198744"/>
    </source>
</evidence>
<keyword evidence="5" id="KW-1185">Reference proteome</keyword>
<dbReference type="OrthoDB" id="9780777at2"/>
<feature type="domain" description="Carbamoyltransferase" evidence="2">
    <location>
        <begin position="7"/>
        <end position="345"/>
    </location>
</feature>
<dbReference type="Pfam" id="PF02543">
    <property type="entry name" value="Carbam_trans_N"/>
    <property type="match status" value="1"/>
</dbReference>
<feature type="domain" description="Carbamoyltransferase C-terminal" evidence="3">
    <location>
        <begin position="396"/>
        <end position="567"/>
    </location>
</feature>
<dbReference type="InterPro" id="IPR051338">
    <property type="entry name" value="NodU/CmcH_Carbamoyltrnsfr"/>
</dbReference>
<evidence type="ECO:0000259" key="2">
    <source>
        <dbReference type="Pfam" id="PF02543"/>
    </source>
</evidence>
<dbReference type="Gene3D" id="3.30.420.40">
    <property type="match status" value="2"/>
</dbReference>
<dbReference type="InterPro" id="IPR003696">
    <property type="entry name" value="Carbtransf_dom"/>
</dbReference>
<dbReference type="InterPro" id="IPR038152">
    <property type="entry name" value="Carbam_trans_C_sf"/>
</dbReference>
<dbReference type="Gene3D" id="3.90.870.20">
    <property type="entry name" value="Carbamoyltransferase, C-terminal domain"/>
    <property type="match status" value="1"/>
</dbReference>
<evidence type="ECO:0000313" key="4">
    <source>
        <dbReference type="EMBL" id="SEM53084.1"/>
    </source>
</evidence>
<dbReference type="PANTHER" id="PTHR34847:SF1">
    <property type="entry name" value="NODULATION PROTEIN U"/>
    <property type="match status" value="1"/>
</dbReference>
<dbReference type="EMBL" id="FOBS01000020">
    <property type="protein sequence ID" value="SEM53084.1"/>
    <property type="molecule type" value="Genomic_DNA"/>
</dbReference>
<name>A0A1H7Z524_9BACT</name>
<dbReference type="AlphaFoldDB" id="A0A1H7Z524"/>
<keyword evidence="4" id="KW-0808">Transferase</keyword>
<dbReference type="SUPFAM" id="SSF53067">
    <property type="entry name" value="Actin-like ATPase domain"/>
    <property type="match status" value="1"/>
</dbReference>
<proteinExistence type="inferred from homology"/>
<reference evidence="4 5" key="1">
    <citation type="submission" date="2016-10" db="EMBL/GenBank/DDBJ databases">
        <authorList>
            <person name="de Groot N.N."/>
        </authorList>
    </citation>
    <scope>NUCLEOTIDE SEQUENCE [LARGE SCALE GENOMIC DNA]</scope>
    <source>
        <strain evidence="4 5">DSM 8423</strain>
    </source>
</reference>
<sequence length="575" mass="65016">MKENYVLGIWDGHDAGAALLEGSRVVFAVNEERLSRRKLEVGFPRRSIEACLSYAAISPSDVGIIAASTTDPAKTLTRIFPGLKEEYYLIRRRKKAPGTFDPLKKSFKYRFTEYPPNSISRAFSRRYFDNRLKAMGFSIYQLDFVDHHAAHAMAAASCSGFPECLVITLDGVGDGLSGSIWAFKDQQMKLVHAMPAGVSLGIYFEHATNLMNMRELEDEGKVMALANYAWPIDDSENPLMKIIRVEGLDIVSDLSSTAMFREMRKVLWRYPSEQFAYMAQRVLEKCVVDLADEALKRTGMRKIAAAGGVFSNIKMNMKIASLPSCENIFVFPHMGDGGLALGAAIMANRERTGHFPRPLNDLYLGTVFSREEVPLAGNEDPSIRFRRLENVSETAARLILDGEIILWFQGRMEIGPRALGNRSILARPDDRRIRDRLNILLKKRVWYQPFCPSMLIEDAPAILDLNGKDIRNNRFMTMGFRVREEHLDTMQGVINVDGTCRPHFVMDENPPFRDLLANLKKELGYGIVLNTSFNIHGEPLVCSPEEALDVLKRTGIRYLFMEDLLVENLNPKNQE</sequence>
<protein>
    <submittedName>
        <fullName evidence="4">Carbamoyltransferase</fullName>
    </submittedName>
</protein>
<dbReference type="STRING" id="43775.SAMN04489760_12023"/>
<dbReference type="GO" id="GO:0016740">
    <property type="term" value="F:transferase activity"/>
    <property type="evidence" value="ECO:0007669"/>
    <property type="project" value="UniProtKB-KW"/>
</dbReference>
<dbReference type="InterPro" id="IPR031730">
    <property type="entry name" value="Carbam_trans_C"/>
</dbReference>
<dbReference type="RefSeq" id="WP_093884057.1">
    <property type="nucleotide sequence ID" value="NZ_FOBS01000020.1"/>
</dbReference>
<dbReference type="PANTHER" id="PTHR34847">
    <property type="entry name" value="NODULATION PROTEIN U"/>
    <property type="match status" value="1"/>
</dbReference>
<dbReference type="Pfam" id="PF16861">
    <property type="entry name" value="Carbam_trans_C"/>
    <property type="match status" value="1"/>
</dbReference>
<evidence type="ECO:0000256" key="1">
    <source>
        <dbReference type="ARBA" id="ARBA00006129"/>
    </source>
</evidence>
<accession>A0A1H7Z524</accession>
<dbReference type="CDD" id="cd24100">
    <property type="entry name" value="ASKHA_NBD_MJ1051-like_N"/>
    <property type="match status" value="1"/>
</dbReference>
<organism evidence="4 5">
    <name type="scientific">Syntrophus gentianae</name>
    <dbReference type="NCBI Taxonomy" id="43775"/>
    <lineage>
        <taxon>Bacteria</taxon>
        <taxon>Pseudomonadati</taxon>
        <taxon>Thermodesulfobacteriota</taxon>
        <taxon>Syntrophia</taxon>
        <taxon>Syntrophales</taxon>
        <taxon>Syntrophaceae</taxon>
        <taxon>Syntrophus</taxon>
    </lineage>
</organism>
<gene>
    <name evidence="4" type="ORF">SAMN04489760_12023</name>
</gene>
<dbReference type="Proteomes" id="UP000198744">
    <property type="component" value="Unassembled WGS sequence"/>
</dbReference>